<dbReference type="InterPro" id="IPR029058">
    <property type="entry name" value="AB_hydrolase_fold"/>
</dbReference>
<dbReference type="SUPFAM" id="SSF53474">
    <property type="entry name" value="alpha/beta-Hydrolases"/>
    <property type="match status" value="1"/>
</dbReference>
<organism evidence="2 3">
    <name type="scientific">Lentinula raphanica</name>
    <dbReference type="NCBI Taxonomy" id="153919"/>
    <lineage>
        <taxon>Eukaryota</taxon>
        <taxon>Fungi</taxon>
        <taxon>Dikarya</taxon>
        <taxon>Basidiomycota</taxon>
        <taxon>Agaricomycotina</taxon>
        <taxon>Agaricomycetes</taxon>
        <taxon>Agaricomycetidae</taxon>
        <taxon>Agaricales</taxon>
        <taxon>Marasmiineae</taxon>
        <taxon>Omphalotaceae</taxon>
        <taxon>Lentinula</taxon>
    </lineage>
</organism>
<dbReference type="InterPro" id="IPR000073">
    <property type="entry name" value="AB_hydrolase_1"/>
</dbReference>
<reference evidence="2" key="1">
    <citation type="submission" date="2022-08" db="EMBL/GenBank/DDBJ databases">
        <authorList>
            <consortium name="DOE Joint Genome Institute"/>
            <person name="Min B."/>
            <person name="Riley R."/>
            <person name="Sierra-Patev S."/>
            <person name="Naranjo-Ortiz M."/>
            <person name="Looney B."/>
            <person name="Konkel Z."/>
            <person name="Slot J.C."/>
            <person name="Sakamoto Y."/>
            <person name="Steenwyk J.L."/>
            <person name="Rokas A."/>
            <person name="Carro J."/>
            <person name="Camarero S."/>
            <person name="Ferreira P."/>
            <person name="Molpeceres G."/>
            <person name="Ruiz-Duenas F.J."/>
            <person name="Serrano A."/>
            <person name="Henrissat B."/>
            <person name="Drula E."/>
            <person name="Hughes K.W."/>
            <person name="Mata J.L."/>
            <person name="Ishikawa N.K."/>
            <person name="Vargas-Isla R."/>
            <person name="Ushijima S."/>
            <person name="Smith C.A."/>
            <person name="Ahrendt S."/>
            <person name="Andreopoulos W."/>
            <person name="He G."/>
            <person name="Labutti K."/>
            <person name="Lipzen A."/>
            <person name="Ng V."/>
            <person name="Sandor L."/>
            <person name="Barry K."/>
            <person name="Martinez A.T."/>
            <person name="Xiao Y."/>
            <person name="Gibbons J.G."/>
            <person name="Terashima K."/>
            <person name="Hibbett D.S."/>
            <person name="Grigoriev I.V."/>
        </authorList>
    </citation>
    <scope>NUCLEOTIDE SEQUENCE</scope>
    <source>
        <strain evidence="2">TFB9207</strain>
    </source>
</reference>
<protein>
    <submittedName>
        <fullName evidence="2">Alpha/Beta hydrolase protein</fullName>
    </submittedName>
</protein>
<dbReference type="AlphaFoldDB" id="A0AA38NUJ5"/>
<dbReference type="PANTHER" id="PTHR43798:SF33">
    <property type="entry name" value="HYDROLASE, PUTATIVE (AFU_ORTHOLOGUE AFUA_2G14860)-RELATED"/>
    <property type="match status" value="1"/>
</dbReference>
<dbReference type="PANTHER" id="PTHR43798">
    <property type="entry name" value="MONOACYLGLYCEROL LIPASE"/>
    <property type="match status" value="1"/>
</dbReference>
<evidence type="ECO:0000259" key="1">
    <source>
        <dbReference type="Pfam" id="PF00561"/>
    </source>
</evidence>
<evidence type="ECO:0000313" key="2">
    <source>
        <dbReference type="EMBL" id="KAJ3830885.1"/>
    </source>
</evidence>
<dbReference type="GO" id="GO:0046464">
    <property type="term" value="P:acylglycerol catabolic process"/>
    <property type="evidence" value="ECO:0007669"/>
    <property type="project" value="TreeGrafter"/>
</dbReference>
<dbReference type="Pfam" id="PF00561">
    <property type="entry name" value="Abhydrolase_1"/>
    <property type="match status" value="1"/>
</dbReference>
<keyword evidence="2" id="KW-0378">Hydrolase</keyword>
<proteinExistence type="predicted"/>
<dbReference type="Gene3D" id="3.40.50.1820">
    <property type="entry name" value="alpha/beta hydrolase"/>
    <property type="match status" value="1"/>
</dbReference>
<dbReference type="GO" id="GO:0016020">
    <property type="term" value="C:membrane"/>
    <property type="evidence" value="ECO:0007669"/>
    <property type="project" value="TreeGrafter"/>
</dbReference>
<accession>A0AA38NUJ5</accession>
<gene>
    <name evidence="2" type="ORF">F5878DRAFT_654855</name>
</gene>
<keyword evidence="3" id="KW-1185">Reference proteome</keyword>
<dbReference type="EMBL" id="MU808084">
    <property type="protein sequence ID" value="KAJ3830885.1"/>
    <property type="molecule type" value="Genomic_DNA"/>
</dbReference>
<name>A0AA38NUJ5_9AGAR</name>
<comment type="caution">
    <text evidence="2">The sequence shown here is derived from an EMBL/GenBank/DDBJ whole genome shotgun (WGS) entry which is preliminary data.</text>
</comment>
<sequence length="267" mass="29724">MAANTTEKVPHLGGITVGYRLSGNIYDNAKPTTLLINSMCTTLSLFDDMFTNIELIDMMNLLAIEPLGHGATTCPTEHFTYWDSAIMALQVMDNLGIENAFAFGASQGGWIVVRIALLAPERILGLMVTGTSMDSESEESRKKGAWDPRHLLCPLIEEWSSVTPTPNFVIDDCWCEMLNSFGIPEAQGDIWTLTYRSVYKGDEGRKKLRVALICLLERDSLLLRLRDIKCPVRWLQVGNVSSSGVGENMILTQSPFVKRPDELSRSF</sequence>
<feature type="domain" description="AB hydrolase-1" evidence="1">
    <location>
        <begin position="62"/>
        <end position="148"/>
    </location>
</feature>
<dbReference type="InterPro" id="IPR050266">
    <property type="entry name" value="AB_hydrolase_sf"/>
</dbReference>
<dbReference type="GO" id="GO:0047372">
    <property type="term" value="F:monoacylglycerol lipase activity"/>
    <property type="evidence" value="ECO:0007669"/>
    <property type="project" value="TreeGrafter"/>
</dbReference>
<dbReference type="Proteomes" id="UP001163846">
    <property type="component" value="Unassembled WGS sequence"/>
</dbReference>
<evidence type="ECO:0000313" key="3">
    <source>
        <dbReference type="Proteomes" id="UP001163846"/>
    </source>
</evidence>